<protein>
    <recommendedName>
        <fullName evidence="1">DUF7344 domain-containing protein</fullName>
    </recommendedName>
</protein>
<dbReference type="Gene3D" id="1.10.10.10">
    <property type="entry name" value="Winged helix-like DNA-binding domain superfamily/Winged helix DNA-binding domain"/>
    <property type="match status" value="1"/>
</dbReference>
<evidence type="ECO:0000259" key="1">
    <source>
        <dbReference type="Pfam" id="PF24035"/>
    </source>
</evidence>
<sequence length="134" mass="15345">MTGEDGKRDGEDVPAPLERGYSNSLDESFRLLANYRRRCILHCLRKNHSLTVSETARQIAAWERDCPLEDVSQEAIRQITTNLYHTHLPKLENANLVEFDPSSKRIKACELPSFIATALELCAWEDYGDNSHRN</sequence>
<dbReference type="Pfam" id="PF24035">
    <property type="entry name" value="DUF7344"/>
    <property type="match status" value="1"/>
</dbReference>
<organism evidence="2 3">
    <name type="scientific">Natronobacterium haloterrestre</name>
    <name type="common">Halobiforma haloterrestris</name>
    <dbReference type="NCBI Taxonomy" id="148448"/>
    <lineage>
        <taxon>Archaea</taxon>
        <taxon>Methanobacteriati</taxon>
        <taxon>Methanobacteriota</taxon>
        <taxon>Stenosarchaea group</taxon>
        <taxon>Halobacteria</taxon>
        <taxon>Halobacteriales</taxon>
        <taxon>Natrialbaceae</taxon>
        <taxon>Natronobacterium</taxon>
    </lineage>
</organism>
<dbReference type="AlphaFoldDB" id="A0A1I1LKH4"/>
<reference evidence="3" key="1">
    <citation type="submission" date="2016-10" db="EMBL/GenBank/DDBJ databases">
        <authorList>
            <person name="Varghese N."/>
            <person name="Submissions S."/>
        </authorList>
    </citation>
    <scope>NUCLEOTIDE SEQUENCE [LARGE SCALE GENOMIC DNA]</scope>
    <source>
        <strain evidence="3">DSM 13078</strain>
    </source>
</reference>
<dbReference type="RefSeq" id="WP_245758132.1">
    <property type="nucleotide sequence ID" value="NZ_FOKW01000015.1"/>
</dbReference>
<gene>
    <name evidence="2" type="ORF">SAMN05444422_11551</name>
</gene>
<dbReference type="InterPro" id="IPR036390">
    <property type="entry name" value="WH_DNA-bd_sf"/>
</dbReference>
<dbReference type="SUPFAM" id="SSF46785">
    <property type="entry name" value="Winged helix' DNA-binding domain"/>
    <property type="match status" value="1"/>
</dbReference>
<feature type="domain" description="DUF7344" evidence="1">
    <location>
        <begin position="29"/>
        <end position="106"/>
    </location>
</feature>
<dbReference type="Proteomes" id="UP000199161">
    <property type="component" value="Unassembled WGS sequence"/>
</dbReference>
<dbReference type="InterPro" id="IPR036388">
    <property type="entry name" value="WH-like_DNA-bd_sf"/>
</dbReference>
<keyword evidence="3" id="KW-1185">Reference proteome</keyword>
<proteinExistence type="predicted"/>
<evidence type="ECO:0000313" key="2">
    <source>
        <dbReference type="EMBL" id="SFC69980.1"/>
    </source>
</evidence>
<dbReference type="InterPro" id="IPR055768">
    <property type="entry name" value="DUF7344"/>
</dbReference>
<accession>A0A1I1LKH4</accession>
<evidence type="ECO:0000313" key="3">
    <source>
        <dbReference type="Proteomes" id="UP000199161"/>
    </source>
</evidence>
<dbReference type="EMBL" id="FOKW01000015">
    <property type="protein sequence ID" value="SFC69980.1"/>
    <property type="molecule type" value="Genomic_DNA"/>
</dbReference>
<name>A0A1I1LKH4_NATHA</name>